<dbReference type="EMBL" id="PYJM01000012">
    <property type="protein sequence ID" value="PUA41477.1"/>
    <property type="molecule type" value="Genomic_DNA"/>
</dbReference>
<dbReference type="AlphaFoldDB" id="A0A2T6GBF5"/>
<comment type="caution">
    <text evidence="1">The sequence shown here is derived from an EMBL/GenBank/DDBJ whole genome shotgun (WGS) entry which is preliminary data.</text>
</comment>
<dbReference type="Proteomes" id="UP000244178">
    <property type="component" value="Unassembled WGS sequence"/>
</dbReference>
<reference evidence="1 2" key="1">
    <citation type="submission" date="2018-03" db="EMBL/GenBank/DDBJ databases">
        <title>Draft genome sequence of the plant growth promoting rhizobacterium Pseudomonas protegens strain BNJ-SS-45 isolated from wheat (Triticum aestivum) rhizosphere.</title>
        <authorList>
            <person name="Bajpai A."/>
            <person name="Shende K."/>
            <person name="Meena N."/>
            <person name="Upadhyayula S.R."/>
            <person name="Suravajhala P."/>
            <person name="Medicherla K.M."/>
            <person name="Johri B.N."/>
        </authorList>
    </citation>
    <scope>NUCLEOTIDE SEQUENCE [LARGE SCALE GENOMIC DNA]</scope>
    <source>
        <strain evidence="1 2">BNJ-SS-45</strain>
    </source>
</reference>
<proteinExistence type="predicted"/>
<sequence>MDKAEAEQVVQTTLEELGLIDRVRVLIFTDTKEYIDAIEKAVGQSLDRTTRERLEGVQAAYLPVGQAICVVASQSRDPATLHRCVKHEGLGHYGINTFSPDEKRLLLGAIVNSRDESSAVETPFIDKVHTLKDLWRAVESTYPENSPQMNAEEVFAFVAEHASGDMSRIRRGADDLDDLLVDQSCACLSLAQLRDITENVAAGIKLGIREPQTEPQQNDAQYRKGVCYVVQEDQSLDQDEDYGPEMA</sequence>
<evidence type="ECO:0000313" key="1">
    <source>
        <dbReference type="EMBL" id="PUA41477.1"/>
    </source>
</evidence>
<dbReference type="RefSeq" id="WP_108546379.1">
    <property type="nucleotide sequence ID" value="NZ_PYJM01000012.1"/>
</dbReference>
<protein>
    <submittedName>
        <fullName evidence="1">Uncharacterized protein</fullName>
    </submittedName>
</protein>
<organism evidence="1 2">
    <name type="scientific">Pseudomonas protegens</name>
    <dbReference type="NCBI Taxonomy" id="380021"/>
    <lineage>
        <taxon>Bacteria</taxon>
        <taxon>Pseudomonadati</taxon>
        <taxon>Pseudomonadota</taxon>
        <taxon>Gammaproteobacteria</taxon>
        <taxon>Pseudomonadales</taxon>
        <taxon>Pseudomonadaceae</taxon>
        <taxon>Pseudomonas</taxon>
    </lineage>
</organism>
<evidence type="ECO:0000313" key="2">
    <source>
        <dbReference type="Proteomes" id="UP000244178"/>
    </source>
</evidence>
<accession>A0A2T6GBF5</accession>
<gene>
    <name evidence="1" type="ORF">C5U62_31400</name>
</gene>
<name>A0A2T6GBF5_9PSED</name>